<reference evidence="1 2" key="1">
    <citation type="submission" date="2016-08" db="EMBL/GenBank/DDBJ databases">
        <authorList>
            <person name="Seilhamer J.J."/>
        </authorList>
    </citation>
    <scope>NUCLEOTIDE SEQUENCE [LARGE SCALE GENOMIC DNA]</scope>
    <source>
        <strain evidence="1">Buetzberg</strain>
    </source>
</reference>
<proteinExistence type="predicted"/>
<dbReference type="AlphaFoldDB" id="A0A1D3KZN1"/>
<dbReference type="InterPro" id="IPR009343">
    <property type="entry name" value="DUF1002"/>
</dbReference>
<dbReference type="RefSeq" id="WP_071905900.1">
    <property type="nucleotide sequence ID" value="NZ_LT607756.1"/>
</dbReference>
<evidence type="ECO:0008006" key="3">
    <source>
        <dbReference type="Google" id="ProtNLM"/>
    </source>
</evidence>
<dbReference type="OrthoDB" id="80453at2157"/>
<organism evidence="1 2">
    <name type="scientific">Methanobacterium congolense</name>
    <dbReference type="NCBI Taxonomy" id="118062"/>
    <lineage>
        <taxon>Archaea</taxon>
        <taxon>Methanobacteriati</taxon>
        <taxon>Methanobacteriota</taxon>
        <taxon>Methanomada group</taxon>
        <taxon>Methanobacteria</taxon>
        <taxon>Methanobacteriales</taxon>
        <taxon>Methanobacteriaceae</taxon>
        <taxon>Methanobacterium</taxon>
    </lineage>
</organism>
<dbReference type="EMBL" id="LT607756">
    <property type="protein sequence ID" value="SCG84827.1"/>
    <property type="molecule type" value="Genomic_DNA"/>
</dbReference>
<keyword evidence="2" id="KW-1185">Reference proteome</keyword>
<dbReference type="GeneID" id="30411103"/>
<dbReference type="Proteomes" id="UP000094707">
    <property type="component" value="Chromosome I"/>
</dbReference>
<sequence length="290" mass="30850">MKKLLVGLILILVSLSPIYATSGFAVTYGEATYSNQAWKNSVTTYFQSHTDKNLTDASSKVITASEVNAVSKGVTGKTYSSSQIYSCAMVDLSYSNGIKIVVDKSKITTVTPKMYANALKSTGIENGYVVVTSPVSASGESALAGVLKSYEIAVGTSIPEQAKKAATEELYTETQIANQTGQSGDNIATLFDKVKTEAQKQNTQNATQIKIIVVNIANNMNINLTDSQAQQIADAVAGSLQAQSSLTDFKNQLQSVTDQASQASGILSQIWNYLQGLYDYLSGVISGQSL</sequence>
<evidence type="ECO:0000313" key="1">
    <source>
        <dbReference type="EMBL" id="SCG84827.1"/>
    </source>
</evidence>
<protein>
    <recommendedName>
        <fullName evidence="3">Secreted protein</fullName>
    </recommendedName>
</protein>
<dbReference type="KEGG" id="mcub:MCBB_0239"/>
<name>A0A1D3KZN1_9EURY</name>
<dbReference type="STRING" id="118062.MCBB_0239"/>
<gene>
    <name evidence="1" type="ORF">MCBB_0239</name>
</gene>
<evidence type="ECO:0000313" key="2">
    <source>
        <dbReference type="Proteomes" id="UP000094707"/>
    </source>
</evidence>
<dbReference type="PATRIC" id="fig|129848.4.peg.247"/>
<accession>A0A1D3KZN1</accession>
<dbReference type="Pfam" id="PF06207">
    <property type="entry name" value="DUF1002"/>
    <property type="match status" value="1"/>
</dbReference>